<reference evidence="1 2" key="1">
    <citation type="submission" date="2024-09" db="EMBL/GenBank/DDBJ databases">
        <title>Paenibacillus zeirhizospherea sp. nov., isolated from surface of the maize (Zea mays) roots in a horticulture field, Hungary.</title>
        <authorList>
            <person name="Marton D."/>
            <person name="Farkas M."/>
            <person name="Bedics A."/>
            <person name="Toth E."/>
            <person name="Tancsics A."/>
            <person name="Boka K."/>
            <person name="Marati G."/>
            <person name="Kriszt B."/>
            <person name="Cserhati M."/>
        </authorList>
    </citation>
    <scope>NUCLEOTIDE SEQUENCE [LARGE SCALE GENOMIC DNA]</scope>
    <source>
        <strain evidence="1 2">JCM 18446</strain>
    </source>
</reference>
<dbReference type="EMBL" id="JBHIRY010000010">
    <property type="protein sequence ID" value="MFB5761278.1"/>
    <property type="molecule type" value="Genomic_DNA"/>
</dbReference>
<evidence type="ECO:0008006" key="3">
    <source>
        <dbReference type="Google" id="ProtNLM"/>
    </source>
</evidence>
<organism evidence="1 2">
    <name type="scientific">Paenibacillus medicaginis</name>
    <dbReference type="NCBI Taxonomy" id="1470560"/>
    <lineage>
        <taxon>Bacteria</taxon>
        <taxon>Bacillati</taxon>
        <taxon>Bacillota</taxon>
        <taxon>Bacilli</taxon>
        <taxon>Bacillales</taxon>
        <taxon>Paenibacillaceae</taxon>
        <taxon>Paenibacillus</taxon>
    </lineage>
</organism>
<sequence length="738" mass="84389">MRNRNEERIGFQESAPYHPDYDLQTDFVMVYGIDETMPERIQEWKAKGYIVHLMTGVAWGTYNSYLDGEVDGETHWDEAQTDRHGAMILHGKKPVIPYMVPTVSFGRFLSDRIRLAVDSGVEAIHLEEPEFWVNGGYSESFKREWQLYYKEPWCPPHASPDAQYRASKLKAFLYTRVLDRLCTEMKDYALKRYNRVLRFYVPTHSLINYTQWRIVSPQSRLIELPSVDGYIAQIWTGTSRTPNVYEGVRKERTFETAYLEYGVMQELVRGTDRRMWFLHDPIEDNPNHTWADYKQNYLKTVAASLLHPGVAHYEVAPWPRRIFKGTYKADEGQEKVGIPADYATTLLNVMHTLGNMNQDNIETEDESLQVGVFIADSAMFQRMKPEPEAPDAGKYDGTDPEAFHEDGDTELLDFSPFYGLALPLLKHGIPARPVQLDNVRRYPHYLAPYRVLLLSYEFMKPEYSDIHFALAQWVQDGGALVYVGDDSDPYHNIRAWWNGDLRSGSPNQVYHSPREHLFEQLGLKKKHQGIQYSGKGLVNWLCVHPAVCSSSKTGADQLRQSVREAVDKIYGSHESWKSKNYFKIKRGPYIIASVLEESVSEEALVIPGPVVDLFDPVLRVLQEVRLAPGEQALLYDVTAGRPQHGKVKLISASSRIENLTITDAGFQFVAKGPANLQATARLYCPAEPVSVCCMGRGEEAAAVWEWDPKSQTVLLRYEHGSENKIKVQARWSSETLKA</sequence>
<gene>
    <name evidence="1" type="ORF">ACE5LO_12840</name>
</gene>
<proteinExistence type="predicted"/>
<accession>A0ABV5C1Y8</accession>
<evidence type="ECO:0000313" key="1">
    <source>
        <dbReference type="EMBL" id="MFB5761278.1"/>
    </source>
</evidence>
<evidence type="ECO:0000313" key="2">
    <source>
        <dbReference type="Proteomes" id="UP001580430"/>
    </source>
</evidence>
<protein>
    <recommendedName>
        <fullName evidence="3">Beta-galactosidase trimerisation domain-containing protein</fullName>
    </recommendedName>
</protein>
<comment type="caution">
    <text evidence="1">The sequence shown here is derived from an EMBL/GenBank/DDBJ whole genome shotgun (WGS) entry which is preliminary data.</text>
</comment>
<name>A0ABV5C1Y8_9BACL</name>
<dbReference type="RefSeq" id="WP_375520416.1">
    <property type="nucleotide sequence ID" value="NZ_JBHIRY010000010.1"/>
</dbReference>
<dbReference type="Proteomes" id="UP001580430">
    <property type="component" value="Unassembled WGS sequence"/>
</dbReference>
<keyword evidence="2" id="KW-1185">Reference proteome</keyword>